<dbReference type="Proteomes" id="UP000095192">
    <property type="component" value="Unassembled WGS sequence"/>
</dbReference>
<dbReference type="VEuPathDB" id="ToxoDB:cyc_00274"/>
<organism evidence="1 2">
    <name type="scientific">Cyclospora cayetanensis</name>
    <dbReference type="NCBI Taxonomy" id="88456"/>
    <lineage>
        <taxon>Eukaryota</taxon>
        <taxon>Sar</taxon>
        <taxon>Alveolata</taxon>
        <taxon>Apicomplexa</taxon>
        <taxon>Conoidasida</taxon>
        <taxon>Coccidia</taxon>
        <taxon>Eucoccidiorida</taxon>
        <taxon>Eimeriorina</taxon>
        <taxon>Eimeriidae</taxon>
        <taxon>Cyclospora</taxon>
    </lineage>
</organism>
<proteinExistence type="predicted"/>
<accession>A0A1D3CTE6</accession>
<dbReference type="InParanoid" id="A0A1D3CTE6"/>
<dbReference type="AlphaFoldDB" id="A0A1D3CTE6"/>
<evidence type="ECO:0000313" key="1">
    <source>
        <dbReference type="EMBL" id="OEH74448.1"/>
    </source>
</evidence>
<evidence type="ECO:0000313" key="2">
    <source>
        <dbReference type="Proteomes" id="UP000095192"/>
    </source>
</evidence>
<name>A0A1D3CTE6_9EIME</name>
<keyword evidence="2" id="KW-1185">Reference proteome</keyword>
<sequence length="85" mass="8914">MQERSLAFFSVCCALPSSDLSASFDEGGDSRLRMHLCALAASRNEDGEAFVCGGFVVSLGLHALREGTKEACVCLSLARVSTLAA</sequence>
<gene>
    <name evidence="1" type="ORF">cyc_00274</name>
</gene>
<dbReference type="EMBL" id="JROU02002036">
    <property type="protein sequence ID" value="OEH74448.1"/>
    <property type="molecule type" value="Genomic_DNA"/>
</dbReference>
<reference evidence="1 2" key="1">
    <citation type="journal article" date="2016" name="BMC Genomics">
        <title>Comparative genomics reveals Cyclospora cayetanensis possesses coccidia-like metabolism and invasion components but unique surface antigens.</title>
        <authorList>
            <person name="Liu S."/>
            <person name="Wang L."/>
            <person name="Zheng H."/>
            <person name="Xu Z."/>
            <person name="Roellig D.M."/>
            <person name="Li N."/>
            <person name="Frace M.A."/>
            <person name="Tang K."/>
            <person name="Arrowood M.J."/>
            <person name="Moss D.M."/>
            <person name="Zhang L."/>
            <person name="Feng Y."/>
            <person name="Xiao L."/>
        </authorList>
    </citation>
    <scope>NUCLEOTIDE SEQUENCE [LARGE SCALE GENOMIC DNA]</scope>
    <source>
        <strain evidence="1 2">CHN_HEN01</strain>
    </source>
</reference>
<comment type="caution">
    <text evidence="1">The sequence shown here is derived from an EMBL/GenBank/DDBJ whole genome shotgun (WGS) entry which is preliminary data.</text>
</comment>
<protein>
    <submittedName>
        <fullName evidence="1">Uncharacterized protein</fullName>
    </submittedName>
</protein>